<dbReference type="EMBL" id="SJPY01000006">
    <property type="protein sequence ID" value="TWU38980.1"/>
    <property type="molecule type" value="Genomic_DNA"/>
</dbReference>
<evidence type="ECO:0000313" key="1">
    <source>
        <dbReference type="EMBL" id="TWU38980.1"/>
    </source>
</evidence>
<evidence type="ECO:0000313" key="2">
    <source>
        <dbReference type="Proteomes" id="UP000315471"/>
    </source>
</evidence>
<protein>
    <submittedName>
        <fullName evidence="1">Uncharacterized protein</fullName>
    </submittedName>
</protein>
<gene>
    <name evidence="1" type="ORF">Q31b_40580</name>
</gene>
<comment type="caution">
    <text evidence="1">The sequence shown here is derived from an EMBL/GenBank/DDBJ whole genome shotgun (WGS) entry which is preliminary data.</text>
</comment>
<proteinExistence type="predicted"/>
<organism evidence="1 2">
    <name type="scientific">Novipirellula aureliae</name>
    <dbReference type="NCBI Taxonomy" id="2527966"/>
    <lineage>
        <taxon>Bacteria</taxon>
        <taxon>Pseudomonadati</taxon>
        <taxon>Planctomycetota</taxon>
        <taxon>Planctomycetia</taxon>
        <taxon>Pirellulales</taxon>
        <taxon>Pirellulaceae</taxon>
        <taxon>Novipirellula</taxon>
    </lineage>
</organism>
<dbReference type="AlphaFoldDB" id="A0A5C6DQ76"/>
<accession>A0A5C6DQ76</accession>
<keyword evidence="2" id="KW-1185">Reference proteome</keyword>
<dbReference type="Proteomes" id="UP000315471">
    <property type="component" value="Unassembled WGS sequence"/>
</dbReference>
<sequence>MAGGSLPLYLRSANPLPLMRWSRQASWKNAKMRTNSPKDYLFPAPQRPLCLADRQMVGRNGKIKTERR</sequence>
<reference evidence="1 2" key="1">
    <citation type="submission" date="2019-02" db="EMBL/GenBank/DDBJ databases">
        <title>Deep-cultivation of Planctomycetes and their phenomic and genomic characterization uncovers novel biology.</title>
        <authorList>
            <person name="Wiegand S."/>
            <person name="Jogler M."/>
            <person name="Boedeker C."/>
            <person name="Pinto D."/>
            <person name="Vollmers J."/>
            <person name="Rivas-Marin E."/>
            <person name="Kohn T."/>
            <person name="Peeters S.H."/>
            <person name="Heuer A."/>
            <person name="Rast P."/>
            <person name="Oberbeckmann S."/>
            <person name="Bunk B."/>
            <person name="Jeske O."/>
            <person name="Meyerdierks A."/>
            <person name="Storesund J.E."/>
            <person name="Kallscheuer N."/>
            <person name="Luecker S."/>
            <person name="Lage O.M."/>
            <person name="Pohl T."/>
            <person name="Merkel B.J."/>
            <person name="Hornburger P."/>
            <person name="Mueller R.-W."/>
            <person name="Bruemmer F."/>
            <person name="Labrenz M."/>
            <person name="Spormann A.M."/>
            <person name="Op Den Camp H."/>
            <person name="Overmann J."/>
            <person name="Amann R."/>
            <person name="Jetten M.S.M."/>
            <person name="Mascher T."/>
            <person name="Medema M.H."/>
            <person name="Devos D.P."/>
            <person name="Kaster A.-K."/>
            <person name="Ovreas L."/>
            <person name="Rohde M."/>
            <person name="Galperin M.Y."/>
            <person name="Jogler C."/>
        </authorList>
    </citation>
    <scope>NUCLEOTIDE SEQUENCE [LARGE SCALE GENOMIC DNA]</scope>
    <source>
        <strain evidence="1 2">Q31b</strain>
    </source>
</reference>
<name>A0A5C6DQ76_9BACT</name>